<name>A0A511SYJ0_MYXFU</name>
<dbReference type="Pfam" id="PF14064">
    <property type="entry name" value="HmuY"/>
    <property type="match status" value="1"/>
</dbReference>
<proteinExistence type="predicted"/>
<evidence type="ECO:0000313" key="2">
    <source>
        <dbReference type="EMBL" id="GEN06984.1"/>
    </source>
</evidence>
<dbReference type="RefSeq" id="WP_074953694.1">
    <property type="nucleotide sequence ID" value="NZ_BJXR01000020.1"/>
</dbReference>
<dbReference type="STRING" id="1334629.MFUL124B02_38365"/>
<keyword evidence="4" id="KW-1185">Reference proteome</keyword>
<accession>A0A511SYJ0</accession>
<comment type="caution">
    <text evidence="2">The sequence shown here is derived from an EMBL/GenBank/DDBJ whole genome shotgun (WGS) entry which is preliminary data.</text>
</comment>
<evidence type="ECO:0000313" key="5">
    <source>
        <dbReference type="Proteomes" id="UP000321514"/>
    </source>
</evidence>
<dbReference type="CDD" id="cd12105">
    <property type="entry name" value="HmuY"/>
    <property type="match status" value="1"/>
</dbReference>
<feature type="region of interest" description="Disordered" evidence="1">
    <location>
        <begin position="35"/>
        <end position="79"/>
    </location>
</feature>
<protein>
    <submittedName>
        <fullName evidence="3">HmuY protein</fullName>
    </submittedName>
</protein>
<dbReference type="Proteomes" id="UP000321514">
    <property type="component" value="Unassembled WGS sequence"/>
</dbReference>
<dbReference type="OrthoDB" id="5525211at2"/>
<dbReference type="EMBL" id="BJXR01000020">
    <property type="protein sequence ID" value="GEN06984.1"/>
    <property type="molecule type" value="Genomic_DNA"/>
</dbReference>
<reference evidence="2 5" key="2">
    <citation type="submission" date="2019-07" db="EMBL/GenBank/DDBJ databases">
        <title>Whole genome shotgun sequence of Myxococcus fulvus NBRC 100333.</title>
        <authorList>
            <person name="Hosoyama A."/>
            <person name="Uohara A."/>
            <person name="Ohji S."/>
            <person name="Ichikawa N."/>
        </authorList>
    </citation>
    <scope>NUCLEOTIDE SEQUENCE [LARGE SCALE GENOMIC DNA]</scope>
    <source>
        <strain evidence="2 5">NBRC 100333</strain>
    </source>
</reference>
<gene>
    <name evidence="2" type="ORF">MFU01_20210</name>
    <name evidence="3" type="ORF">SAMN05443572_104392</name>
</gene>
<evidence type="ECO:0000256" key="1">
    <source>
        <dbReference type="SAM" id="MobiDB-lite"/>
    </source>
</evidence>
<dbReference type="AlphaFoldDB" id="A0A511SYJ0"/>
<dbReference type="InterPro" id="IPR025921">
    <property type="entry name" value="HmuY"/>
</dbReference>
<evidence type="ECO:0000313" key="4">
    <source>
        <dbReference type="Proteomes" id="UP000183760"/>
    </source>
</evidence>
<evidence type="ECO:0000313" key="3">
    <source>
        <dbReference type="EMBL" id="SEU02003.1"/>
    </source>
</evidence>
<dbReference type="Proteomes" id="UP000183760">
    <property type="component" value="Unassembled WGS sequence"/>
</dbReference>
<reference evidence="3 4" key="1">
    <citation type="submission" date="2016-10" db="EMBL/GenBank/DDBJ databases">
        <authorList>
            <person name="Varghese N."/>
            <person name="Submissions S."/>
        </authorList>
    </citation>
    <scope>NUCLEOTIDE SEQUENCE [LARGE SCALE GENOMIC DNA]</scope>
    <source>
        <strain evidence="3 4">DSM 16525</strain>
    </source>
</reference>
<dbReference type="EMBL" id="FOIB01000004">
    <property type="protein sequence ID" value="SEU02003.1"/>
    <property type="molecule type" value="Genomic_DNA"/>
</dbReference>
<organism evidence="2 5">
    <name type="scientific">Myxococcus fulvus</name>
    <dbReference type="NCBI Taxonomy" id="33"/>
    <lineage>
        <taxon>Bacteria</taxon>
        <taxon>Pseudomonadati</taxon>
        <taxon>Myxococcota</taxon>
        <taxon>Myxococcia</taxon>
        <taxon>Myxococcales</taxon>
        <taxon>Cystobacterineae</taxon>
        <taxon>Myxococcaceae</taxon>
        <taxon>Myxococcus</taxon>
    </lineage>
</organism>
<sequence length="293" mass="30971">MSHTEQALPRRAGQQGLWVLVAVVMSLALLASCGDDDKDPTPNPTPDAGQQEDAGTPDSGTPDSGTPDAGPQVCGPTSVNCSEQTIDTLKLYNVLNTGEVREEGTTAGEFHTFVDSTGGGLTPNQSYAYLRFTPTGLTKVQLHDHEALASEGWDIAVRRYTMRVNSGTSGPSCVSVATLPEGTTFASVTSVDASLTFEKEKWWDDSSGTCTLVPDDSGLNGPKTALGAFWTYPVRCVQMTGRVFIVRLADGRNVKLEVTGYYSPDVQATCNSTGAAPAPSGSGSIRIKWAFLP</sequence>